<dbReference type="EMBL" id="CAJVPV010023630">
    <property type="protein sequence ID" value="CAG8724251.1"/>
    <property type="molecule type" value="Genomic_DNA"/>
</dbReference>
<proteinExistence type="predicted"/>
<evidence type="ECO:0000313" key="2">
    <source>
        <dbReference type="Proteomes" id="UP000789342"/>
    </source>
</evidence>
<accession>A0A9N9I7V5</accession>
<reference evidence="1" key="1">
    <citation type="submission" date="2021-06" db="EMBL/GenBank/DDBJ databases">
        <authorList>
            <person name="Kallberg Y."/>
            <person name="Tangrot J."/>
            <person name="Rosling A."/>
        </authorList>
    </citation>
    <scope>NUCLEOTIDE SEQUENCE</scope>
    <source>
        <strain evidence="1">CL551</strain>
    </source>
</reference>
<evidence type="ECO:0000313" key="1">
    <source>
        <dbReference type="EMBL" id="CAG8724251.1"/>
    </source>
</evidence>
<gene>
    <name evidence="1" type="ORF">AMORRO_LOCUS13539</name>
</gene>
<dbReference type="AlphaFoldDB" id="A0A9N9I7V5"/>
<dbReference type="Proteomes" id="UP000789342">
    <property type="component" value="Unassembled WGS sequence"/>
</dbReference>
<sequence>IISNKRKYPTFDVIWHNEPGPGFENFLDTPCQYWDAKIKERSTEEERRMRYVSKSIQVATHGTTSSHGYGLRLRYYSYPWNYVFAWLWTTSPLLATATHGTTSSHGYGLRLRYSQPVTANFSLDNLDTLIYKLYFCKVESRKTGQIDNFWKNHLSKSKKKNFEQMNAENVTLSISSCEQVQIGGVGNAQVRKRIQPSIEEQIESRKVFIGINNLDAKPITKRNNDEKNPDDKINNIKKSHLIKSNHNDSFDIEISRFKNKPRATICSVF</sequence>
<feature type="non-terminal residue" evidence="1">
    <location>
        <position position="1"/>
    </location>
</feature>
<name>A0A9N9I7V5_9GLOM</name>
<comment type="caution">
    <text evidence="1">The sequence shown here is derived from an EMBL/GenBank/DDBJ whole genome shotgun (WGS) entry which is preliminary data.</text>
</comment>
<protein>
    <submittedName>
        <fullName evidence="1">5444_t:CDS:1</fullName>
    </submittedName>
</protein>
<keyword evidence="2" id="KW-1185">Reference proteome</keyword>
<organism evidence="1 2">
    <name type="scientific">Acaulospora morrowiae</name>
    <dbReference type="NCBI Taxonomy" id="94023"/>
    <lineage>
        <taxon>Eukaryota</taxon>
        <taxon>Fungi</taxon>
        <taxon>Fungi incertae sedis</taxon>
        <taxon>Mucoromycota</taxon>
        <taxon>Glomeromycotina</taxon>
        <taxon>Glomeromycetes</taxon>
        <taxon>Diversisporales</taxon>
        <taxon>Acaulosporaceae</taxon>
        <taxon>Acaulospora</taxon>
    </lineage>
</organism>